<dbReference type="OrthoDB" id="9811476at2"/>
<gene>
    <name evidence="5" type="ORF">SAMN05444159_5873</name>
</gene>
<dbReference type="EMBL" id="LT670844">
    <property type="protein sequence ID" value="SHL42616.1"/>
    <property type="molecule type" value="Genomic_DNA"/>
</dbReference>
<comment type="cofactor">
    <cofactor evidence="1">
        <name>pyridoxal 5'-phosphate</name>
        <dbReference type="ChEBI" id="CHEBI:597326"/>
    </cofactor>
</comment>
<name>A0A1M7AJF0_9BRAD</name>
<evidence type="ECO:0000259" key="4">
    <source>
        <dbReference type="Pfam" id="PF00291"/>
    </source>
</evidence>
<dbReference type="NCBIfam" id="NF006094">
    <property type="entry name" value="PRK08246.1"/>
    <property type="match status" value="1"/>
</dbReference>
<dbReference type="GO" id="GO:0006565">
    <property type="term" value="P:L-serine catabolic process"/>
    <property type="evidence" value="ECO:0007669"/>
    <property type="project" value="TreeGrafter"/>
</dbReference>
<proteinExistence type="predicted"/>
<sequence>MVVHDDKPVDRQEIAATERLIRPHIRQTPVVEVDGGDFGLGALRVSLKLELLQHGGSFKARGAFANLLMRDIPKVGVAAASGGNHGAAVAYASMKLGIPAKIFVPSISSPAKIQRIRDTGAELVVGGDGYADALAASEEWVARSGALAIHAFDQRETILGQGTSGLEFERQAPELDTVLVPVGGGGLIAGIAAWYERRVRVIGVEPEASPTLTKAIEAGGPVDAEAGGIAADSLAPRRVGVQVFPIVSRHVERVVVVSDDAIRHAQKSLWATLRIVAEPGGAAAVAALLSGRYEFSPGERIGVLLSGGNTVAVNFDR</sequence>
<accession>A0A1M7AJF0</accession>
<reference evidence="5 6" key="1">
    <citation type="submission" date="2016-11" db="EMBL/GenBank/DDBJ databases">
        <authorList>
            <person name="Jaros S."/>
            <person name="Januszkiewicz K."/>
            <person name="Wedrychowicz H."/>
        </authorList>
    </citation>
    <scope>NUCLEOTIDE SEQUENCE [LARGE SCALE GENOMIC DNA]</scope>
    <source>
        <strain evidence="5 6">GAS499</strain>
    </source>
</reference>
<dbReference type="Proteomes" id="UP000189935">
    <property type="component" value="Chromosome I"/>
</dbReference>
<dbReference type="GO" id="GO:0003941">
    <property type="term" value="F:L-serine ammonia-lyase activity"/>
    <property type="evidence" value="ECO:0007669"/>
    <property type="project" value="TreeGrafter"/>
</dbReference>
<evidence type="ECO:0000313" key="5">
    <source>
        <dbReference type="EMBL" id="SHL42616.1"/>
    </source>
</evidence>
<dbReference type="Pfam" id="PF00291">
    <property type="entry name" value="PALP"/>
    <property type="match status" value="1"/>
</dbReference>
<dbReference type="InterPro" id="IPR036052">
    <property type="entry name" value="TrpB-like_PALP_sf"/>
</dbReference>
<dbReference type="InterPro" id="IPR050147">
    <property type="entry name" value="Ser/Thr_Dehydratase"/>
</dbReference>
<evidence type="ECO:0000256" key="3">
    <source>
        <dbReference type="ARBA" id="ARBA00023239"/>
    </source>
</evidence>
<dbReference type="GO" id="GO:0004794">
    <property type="term" value="F:threonine deaminase activity"/>
    <property type="evidence" value="ECO:0007669"/>
    <property type="project" value="TreeGrafter"/>
</dbReference>
<dbReference type="GO" id="GO:0030170">
    <property type="term" value="F:pyridoxal phosphate binding"/>
    <property type="evidence" value="ECO:0007669"/>
    <property type="project" value="InterPro"/>
</dbReference>
<dbReference type="PANTHER" id="PTHR48078">
    <property type="entry name" value="THREONINE DEHYDRATASE, MITOCHONDRIAL-RELATED"/>
    <property type="match status" value="1"/>
</dbReference>
<dbReference type="SUPFAM" id="SSF53686">
    <property type="entry name" value="Tryptophan synthase beta subunit-like PLP-dependent enzymes"/>
    <property type="match status" value="1"/>
</dbReference>
<evidence type="ECO:0000256" key="1">
    <source>
        <dbReference type="ARBA" id="ARBA00001933"/>
    </source>
</evidence>
<dbReference type="InterPro" id="IPR000634">
    <property type="entry name" value="Ser/Thr_deHydtase_PyrdxlP-BS"/>
</dbReference>
<dbReference type="InterPro" id="IPR001926">
    <property type="entry name" value="TrpB-like_PALP"/>
</dbReference>
<evidence type="ECO:0000313" key="6">
    <source>
        <dbReference type="Proteomes" id="UP000189935"/>
    </source>
</evidence>
<dbReference type="GO" id="GO:0006567">
    <property type="term" value="P:L-threonine catabolic process"/>
    <property type="evidence" value="ECO:0007669"/>
    <property type="project" value="TreeGrafter"/>
</dbReference>
<protein>
    <submittedName>
        <fullName evidence="5">L-threonine ammonia-lyase</fullName>
    </submittedName>
</protein>
<keyword evidence="3 5" id="KW-0456">Lyase</keyword>
<dbReference type="PROSITE" id="PS00165">
    <property type="entry name" value="DEHYDRATASE_SER_THR"/>
    <property type="match status" value="1"/>
</dbReference>
<keyword evidence="2" id="KW-0663">Pyridoxal phosphate</keyword>
<dbReference type="AlphaFoldDB" id="A0A1M7AJF0"/>
<feature type="domain" description="Tryptophan synthase beta chain-like PALP" evidence="4">
    <location>
        <begin position="21"/>
        <end position="307"/>
    </location>
</feature>
<dbReference type="Gene3D" id="3.40.50.1100">
    <property type="match status" value="2"/>
</dbReference>
<evidence type="ECO:0000256" key="2">
    <source>
        <dbReference type="ARBA" id="ARBA00022898"/>
    </source>
</evidence>
<organism evidence="5 6">
    <name type="scientific">Bradyrhizobium lablabi</name>
    <dbReference type="NCBI Taxonomy" id="722472"/>
    <lineage>
        <taxon>Bacteria</taxon>
        <taxon>Pseudomonadati</taxon>
        <taxon>Pseudomonadota</taxon>
        <taxon>Alphaproteobacteria</taxon>
        <taxon>Hyphomicrobiales</taxon>
        <taxon>Nitrobacteraceae</taxon>
        <taxon>Bradyrhizobium</taxon>
    </lineage>
</organism>
<dbReference type="PANTHER" id="PTHR48078:SF6">
    <property type="entry name" value="L-THREONINE DEHYDRATASE CATABOLIC TDCB"/>
    <property type="match status" value="1"/>
</dbReference>
<dbReference type="GO" id="GO:0009097">
    <property type="term" value="P:isoleucine biosynthetic process"/>
    <property type="evidence" value="ECO:0007669"/>
    <property type="project" value="TreeGrafter"/>
</dbReference>